<organism evidence="2 3">
    <name type="scientific">Desulfarculus baarsii (strain ATCC 33931 / DSM 2075 / LMG 7858 / VKM B-1802 / 2st14)</name>
    <dbReference type="NCBI Taxonomy" id="644282"/>
    <lineage>
        <taxon>Bacteria</taxon>
        <taxon>Pseudomonadati</taxon>
        <taxon>Thermodesulfobacteriota</taxon>
        <taxon>Desulfarculia</taxon>
        <taxon>Desulfarculales</taxon>
        <taxon>Desulfarculaceae</taxon>
        <taxon>Desulfarculus</taxon>
    </lineage>
</organism>
<accession>E1QJ82</accession>
<sequence length="105" mass="11213">MKHLATIAALVATLTMAVPAQAFDVGRMDAANSLPPGYIGAADLPPRSQPRMSGYAPVGVDQWNVPLAWSGEGPRPATRGWAHSLPVDADEWNVPLWFTRPPAGR</sequence>
<evidence type="ECO:0000313" key="3">
    <source>
        <dbReference type="Proteomes" id="UP000009047"/>
    </source>
</evidence>
<keyword evidence="3" id="KW-1185">Reference proteome</keyword>
<dbReference type="HOGENOM" id="CLU_2232219_0_0_7"/>
<name>E1QJ82_DESB2</name>
<evidence type="ECO:0000256" key="1">
    <source>
        <dbReference type="SAM" id="SignalP"/>
    </source>
</evidence>
<feature type="chain" id="PRO_5003150131" evidence="1">
    <location>
        <begin position="23"/>
        <end position="105"/>
    </location>
</feature>
<dbReference type="EMBL" id="CP002085">
    <property type="protein sequence ID" value="ADK85625.1"/>
    <property type="molecule type" value="Genomic_DNA"/>
</dbReference>
<dbReference type="KEGG" id="dbr:Deba_2262"/>
<feature type="signal peptide" evidence="1">
    <location>
        <begin position="1"/>
        <end position="22"/>
    </location>
</feature>
<dbReference type="STRING" id="644282.Deba_2262"/>
<reference evidence="2 3" key="1">
    <citation type="journal article" date="2010" name="Stand. Genomic Sci.">
        <title>Complete genome sequence of Desulfarculus baarsii type strain (2st14).</title>
        <authorList>
            <person name="Sun H."/>
            <person name="Spring S."/>
            <person name="Lapidus A."/>
            <person name="Davenport K."/>
            <person name="Del Rio T.G."/>
            <person name="Tice H."/>
            <person name="Nolan M."/>
            <person name="Copeland A."/>
            <person name="Cheng J.F."/>
            <person name="Lucas S."/>
            <person name="Tapia R."/>
            <person name="Goodwin L."/>
            <person name="Pitluck S."/>
            <person name="Ivanova N."/>
            <person name="Pagani I."/>
            <person name="Mavromatis K."/>
            <person name="Ovchinnikova G."/>
            <person name="Pati A."/>
            <person name="Chen A."/>
            <person name="Palaniappan K."/>
            <person name="Hauser L."/>
            <person name="Chang Y.J."/>
            <person name="Jeffries C.D."/>
            <person name="Detter J.C."/>
            <person name="Han C."/>
            <person name="Rohde M."/>
            <person name="Brambilla E."/>
            <person name="Goker M."/>
            <person name="Woyke T."/>
            <person name="Bristow J."/>
            <person name="Eisen J.A."/>
            <person name="Markowitz V."/>
            <person name="Hugenholtz P."/>
            <person name="Kyrpides N.C."/>
            <person name="Klenk H.P."/>
            <person name="Land M."/>
        </authorList>
    </citation>
    <scope>NUCLEOTIDE SEQUENCE [LARGE SCALE GENOMIC DNA]</scope>
    <source>
        <strain evidence="3">ATCC 33931 / DSM 2075 / LMG 7858 / VKM B-1802 / 2st14</strain>
    </source>
</reference>
<proteinExistence type="predicted"/>
<dbReference type="Proteomes" id="UP000009047">
    <property type="component" value="Chromosome"/>
</dbReference>
<dbReference type="RefSeq" id="WP_013259064.1">
    <property type="nucleotide sequence ID" value="NC_014365.1"/>
</dbReference>
<dbReference type="AlphaFoldDB" id="E1QJ82"/>
<gene>
    <name evidence="2" type="ordered locus">Deba_2262</name>
</gene>
<protein>
    <submittedName>
        <fullName evidence="2">Uncharacterized protein</fullName>
    </submittedName>
</protein>
<evidence type="ECO:0000313" key="2">
    <source>
        <dbReference type="EMBL" id="ADK85625.1"/>
    </source>
</evidence>
<keyword evidence="1" id="KW-0732">Signal</keyword>